<evidence type="ECO:0000313" key="3">
    <source>
        <dbReference type="EMBL" id="PNG24742.1"/>
    </source>
</evidence>
<sequence>MKRAKMDALQGLRGFAALLVVVDHGILGLIRHGYALENLRAFAYACGELGVCTFFVISGFIMVLTTKGQYGAAGAPWAFLRKRLLRIIPLYWIATLIAFVFFANQQGDAQFVNLIKSLTFIPTFNENGDARPILPIGWTLNYEMFFYVIFALALFFGKGLAATIVVGTTAAIAIVGQYWGQDVQRLWGGNGIVPFYVNGILKYFCFGAILGFWFASCERKPQLVSIGWTLLLFAFFAVVDLSSAWFSQAGERPEWIVMAAAIGSVVVAVTADERASDGPATYVSRLTGDASYSIYLTHEFVIGPLAVVWMSLFSARGWPIFVGFSVVVSIALGVAVFRYVETPLSNILGRRPKPSLLALRYER</sequence>
<dbReference type="InterPro" id="IPR002656">
    <property type="entry name" value="Acyl_transf_3_dom"/>
</dbReference>
<gene>
    <name evidence="3" type="ORF">CR492_17225</name>
</gene>
<feature type="transmembrane region" description="Helical" evidence="1">
    <location>
        <begin position="84"/>
        <end position="103"/>
    </location>
</feature>
<feature type="transmembrane region" description="Helical" evidence="1">
    <location>
        <begin position="292"/>
        <end position="312"/>
    </location>
</feature>
<protein>
    <recommendedName>
        <fullName evidence="2">Acyltransferase 3 domain-containing protein</fullName>
    </recommendedName>
</protein>
<evidence type="ECO:0000313" key="4">
    <source>
        <dbReference type="Proteomes" id="UP000236286"/>
    </source>
</evidence>
<proteinExistence type="predicted"/>
<dbReference type="PANTHER" id="PTHR23028">
    <property type="entry name" value="ACETYLTRANSFERASE"/>
    <property type="match status" value="1"/>
</dbReference>
<dbReference type="Pfam" id="PF01757">
    <property type="entry name" value="Acyl_transf_3"/>
    <property type="match status" value="1"/>
</dbReference>
<keyword evidence="1" id="KW-0812">Transmembrane</keyword>
<dbReference type="InterPro" id="IPR050879">
    <property type="entry name" value="Acyltransferase_3"/>
</dbReference>
<dbReference type="GO" id="GO:0016020">
    <property type="term" value="C:membrane"/>
    <property type="evidence" value="ECO:0007669"/>
    <property type="project" value="TreeGrafter"/>
</dbReference>
<feature type="transmembrane region" description="Helical" evidence="1">
    <location>
        <begin position="160"/>
        <end position="180"/>
    </location>
</feature>
<dbReference type="Proteomes" id="UP000236286">
    <property type="component" value="Unassembled WGS sequence"/>
</dbReference>
<dbReference type="GO" id="GO:0016747">
    <property type="term" value="F:acyltransferase activity, transferring groups other than amino-acyl groups"/>
    <property type="evidence" value="ECO:0007669"/>
    <property type="project" value="InterPro"/>
</dbReference>
<dbReference type="OrthoDB" id="505919at2"/>
<dbReference type="EMBL" id="PDZR01000025">
    <property type="protein sequence ID" value="PNG24742.1"/>
    <property type="molecule type" value="Genomic_DNA"/>
</dbReference>
<dbReference type="GO" id="GO:0000271">
    <property type="term" value="P:polysaccharide biosynthetic process"/>
    <property type="evidence" value="ECO:0007669"/>
    <property type="project" value="TreeGrafter"/>
</dbReference>
<accession>A0A2J7TDA3</accession>
<feature type="domain" description="Acyltransferase 3" evidence="2">
    <location>
        <begin position="8"/>
        <end position="336"/>
    </location>
</feature>
<feature type="transmembrane region" description="Helical" evidence="1">
    <location>
        <begin position="318"/>
        <end position="340"/>
    </location>
</feature>
<dbReference type="RefSeq" id="WP_102844966.1">
    <property type="nucleotide sequence ID" value="NZ_PDZR01000025.1"/>
</dbReference>
<keyword evidence="1" id="KW-0472">Membrane</keyword>
<name>A0A2J7TDA3_METSI</name>
<reference evidence="3 4" key="1">
    <citation type="submission" date="2017-10" db="EMBL/GenBank/DDBJ databases">
        <title>Genome announcement of Methylocella silvestris TVC from permafrost.</title>
        <authorList>
            <person name="Wang J."/>
            <person name="Geng K."/>
            <person name="Ul-Haque F."/>
            <person name="Crombie A.T."/>
            <person name="Street L.E."/>
            <person name="Wookey P.A."/>
            <person name="Murrell J.C."/>
            <person name="Pratscher J."/>
        </authorList>
    </citation>
    <scope>NUCLEOTIDE SEQUENCE [LARGE SCALE GENOMIC DNA]</scope>
    <source>
        <strain evidence="3 4">TVC</strain>
    </source>
</reference>
<feature type="transmembrane region" description="Helical" evidence="1">
    <location>
        <begin position="226"/>
        <end position="247"/>
    </location>
</feature>
<comment type="caution">
    <text evidence="3">The sequence shown here is derived from an EMBL/GenBank/DDBJ whole genome shotgun (WGS) entry which is preliminary data.</text>
</comment>
<dbReference type="AlphaFoldDB" id="A0A2J7TDA3"/>
<evidence type="ECO:0000259" key="2">
    <source>
        <dbReference type="Pfam" id="PF01757"/>
    </source>
</evidence>
<feature type="transmembrane region" description="Helical" evidence="1">
    <location>
        <begin position="42"/>
        <end position="64"/>
    </location>
</feature>
<feature type="transmembrane region" description="Helical" evidence="1">
    <location>
        <begin position="192"/>
        <end position="214"/>
    </location>
</feature>
<keyword evidence="1" id="KW-1133">Transmembrane helix</keyword>
<organism evidence="3 4">
    <name type="scientific">Methylocella silvestris</name>
    <dbReference type="NCBI Taxonomy" id="199596"/>
    <lineage>
        <taxon>Bacteria</taxon>
        <taxon>Pseudomonadati</taxon>
        <taxon>Pseudomonadota</taxon>
        <taxon>Alphaproteobacteria</taxon>
        <taxon>Hyphomicrobiales</taxon>
        <taxon>Beijerinckiaceae</taxon>
        <taxon>Methylocella</taxon>
    </lineage>
</organism>
<evidence type="ECO:0000256" key="1">
    <source>
        <dbReference type="SAM" id="Phobius"/>
    </source>
</evidence>
<feature type="transmembrane region" description="Helical" evidence="1">
    <location>
        <begin position="133"/>
        <end position="155"/>
    </location>
</feature>
<dbReference type="PANTHER" id="PTHR23028:SF131">
    <property type="entry name" value="BLR2367 PROTEIN"/>
    <property type="match status" value="1"/>
</dbReference>
<feature type="transmembrane region" description="Helical" evidence="1">
    <location>
        <begin position="12"/>
        <end position="30"/>
    </location>
</feature>
<feature type="transmembrane region" description="Helical" evidence="1">
    <location>
        <begin position="253"/>
        <end position="271"/>
    </location>
</feature>